<proteinExistence type="predicted"/>
<keyword evidence="1" id="KW-1185">Reference proteome</keyword>
<dbReference type="Proteomes" id="UP000050795">
    <property type="component" value="Unassembled WGS sequence"/>
</dbReference>
<name>A0AA85KLP4_TRIRE</name>
<sequence length="199" mass="21701">MDHRNELTTVYPKGSGLQADGYLLFVDSQNTGSCLDPSTNAYASSCQMDPKTDRGESIKPYCDKPNTVTCRDLYTYGLCGVTEFPLPLPPADQFFGPEAGANYARLGGNDPFKDKCPTLGYTCKSGGDIDIDFSGQTVTCARGERDKTAKFDLDGKNYEVNIRCPDANVLCNRELVHGCLLVQEADLSNTVQSSKSHRT</sequence>
<dbReference type="Gene3D" id="2.10.55.10">
    <property type="entry name" value="Leishmanolysin domain 3"/>
    <property type="match status" value="1"/>
</dbReference>
<evidence type="ECO:0000313" key="1">
    <source>
        <dbReference type="Proteomes" id="UP000050795"/>
    </source>
</evidence>
<evidence type="ECO:0008006" key="3">
    <source>
        <dbReference type="Google" id="ProtNLM"/>
    </source>
</evidence>
<accession>A0AA85KLP4</accession>
<reference evidence="2" key="2">
    <citation type="submission" date="2023-11" db="UniProtKB">
        <authorList>
            <consortium name="WormBaseParasite"/>
        </authorList>
    </citation>
    <scope>IDENTIFICATION</scope>
</reference>
<dbReference type="WBParaSite" id="TREG1_97430.1">
    <property type="protein sequence ID" value="TREG1_97430.1"/>
    <property type="gene ID" value="TREG1_97430"/>
</dbReference>
<reference evidence="1" key="1">
    <citation type="submission" date="2022-06" db="EMBL/GenBank/DDBJ databases">
        <authorList>
            <person name="Berger JAMES D."/>
            <person name="Berger JAMES D."/>
        </authorList>
    </citation>
    <scope>NUCLEOTIDE SEQUENCE [LARGE SCALE GENOMIC DNA]</scope>
</reference>
<dbReference type="AlphaFoldDB" id="A0AA85KLP4"/>
<organism evidence="1 2">
    <name type="scientific">Trichobilharzia regenti</name>
    <name type="common">Nasal bird schistosome</name>
    <dbReference type="NCBI Taxonomy" id="157069"/>
    <lineage>
        <taxon>Eukaryota</taxon>
        <taxon>Metazoa</taxon>
        <taxon>Spiralia</taxon>
        <taxon>Lophotrochozoa</taxon>
        <taxon>Platyhelminthes</taxon>
        <taxon>Trematoda</taxon>
        <taxon>Digenea</taxon>
        <taxon>Strigeidida</taxon>
        <taxon>Schistosomatoidea</taxon>
        <taxon>Schistosomatidae</taxon>
        <taxon>Trichobilharzia</taxon>
    </lineage>
</organism>
<protein>
    <recommendedName>
        <fullName evidence="3">Leishmanolysin-like peptidase</fullName>
    </recommendedName>
</protein>
<evidence type="ECO:0000313" key="2">
    <source>
        <dbReference type="WBParaSite" id="TREG1_97430.1"/>
    </source>
</evidence>